<dbReference type="SUPFAM" id="SSF52540">
    <property type="entry name" value="P-loop containing nucleoside triphosphate hydrolases"/>
    <property type="match status" value="1"/>
</dbReference>
<organism evidence="6 7">
    <name type="scientific">Piscinibacter gummiphilus</name>
    <dbReference type="NCBI Taxonomy" id="946333"/>
    <lineage>
        <taxon>Bacteria</taxon>
        <taxon>Pseudomonadati</taxon>
        <taxon>Pseudomonadota</taxon>
        <taxon>Betaproteobacteria</taxon>
        <taxon>Burkholderiales</taxon>
        <taxon>Sphaerotilaceae</taxon>
        <taxon>Piscinibacter</taxon>
    </lineage>
</organism>
<keyword evidence="2" id="KW-0597">Phosphoprotein</keyword>
<evidence type="ECO:0000313" key="7">
    <source>
        <dbReference type="Proteomes" id="UP001303946"/>
    </source>
</evidence>
<dbReference type="Pfam" id="PF01590">
    <property type="entry name" value="GAF"/>
    <property type="match status" value="1"/>
</dbReference>
<gene>
    <name evidence="6" type="ORF">RXV79_07155</name>
</gene>
<dbReference type="Pfam" id="PF13191">
    <property type="entry name" value="AAA_16"/>
    <property type="match status" value="1"/>
</dbReference>
<dbReference type="PANTHER" id="PTHR43642:SF1">
    <property type="entry name" value="HYBRID SIGNAL TRANSDUCTION HISTIDINE KINASE G"/>
    <property type="match status" value="1"/>
</dbReference>
<dbReference type="CDD" id="cd14014">
    <property type="entry name" value="STKc_PknB_like"/>
    <property type="match status" value="1"/>
</dbReference>
<accession>A0ABZ0D2V5</accession>
<evidence type="ECO:0000259" key="5">
    <source>
        <dbReference type="PROSITE" id="PS50894"/>
    </source>
</evidence>
<dbReference type="Gene3D" id="1.20.120.160">
    <property type="entry name" value="HPT domain"/>
    <property type="match status" value="1"/>
</dbReference>
<dbReference type="Gene3D" id="3.30.565.10">
    <property type="entry name" value="Histidine kinase-like ATPase, C-terminal domain"/>
    <property type="match status" value="1"/>
</dbReference>
<dbReference type="SUPFAM" id="SSF47226">
    <property type="entry name" value="Histidine-containing phosphotransfer domain, HPT domain"/>
    <property type="match status" value="1"/>
</dbReference>
<feature type="domain" description="Protein kinase" evidence="3">
    <location>
        <begin position="1"/>
        <end position="257"/>
    </location>
</feature>
<dbReference type="InterPro" id="IPR003018">
    <property type="entry name" value="GAF"/>
</dbReference>
<dbReference type="Gene3D" id="3.30.450.20">
    <property type="entry name" value="PAS domain"/>
    <property type="match status" value="1"/>
</dbReference>
<dbReference type="InterPro" id="IPR000719">
    <property type="entry name" value="Prot_kinase_dom"/>
</dbReference>
<dbReference type="SUPFAM" id="SSF55874">
    <property type="entry name" value="ATPase domain of HSP90 chaperone/DNA topoisomerase II/histidine kinase"/>
    <property type="match status" value="1"/>
</dbReference>
<dbReference type="Pfam" id="PF02518">
    <property type="entry name" value="HATPase_c"/>
    <property type="match status" value="1"/>
</dbReference>
<dbReference type="InterPro" id="IPR027417">
    <property type="entry name" value="P-loop_NTPase"/>
</dbReference>
<proteinExistence type="predicted"/>
<keyword evidence="7" id="KW-1185">Reference proteome</keyword>
<sequence length="1990" mass="215851">MTHSDPVLYSNDHARVTRRTIDGHAVVVKQAIGTQAIKRLAHEIGMLKRLAHVAGVAKIAPVSAEAHTLVLEDKGGVSLAEHLREHPLAVPQVLAYAVGVVRTLAEVHKAGVIHRDIGPANLLIHPQTHQPTLIDFNIAAGVGDEQEADDAQGGIAGTLSYMSPEQTGRTANRPDQRSDLYSLGITLYELLAGRKPFESSDLLELVHAHLVVVPEAPAVVNAAVPKIVSDLVMRLLEKEPDRRYQSAEGLLQDLERIVDEPSATFALGQSDFGTRLKAPARLLGRDSQIESLRNAVARVGRGGSACVMVSGPAGSGKTALLAELRPLVAAAHGWAVFSASDASRRDAPGALFDGFQALGRQLLAEPAERLAQHKARILEALGANLGVALTQLPEFQMLLGEHPALDIADTAEAESRGIDAALALLRAVARPERPLVLVYDDVQWSPRGSGRILDAVVSAQQPIAGLMVVCAFNEAELDDAHALHGLLQRFGKLRSSPERLQLDGLNKSAATEFVGAVLRLPKDEASRLAAVIGERTLNNPGDTLAVLNSLRHDGLLQQSRGSWRWDAKALRRHVGGASAAELKRRLHAMPADTLSLLQTLACLGSDTAGHVLAWAADLPPAALASRVVAALDDGVLIGDGMEPPRLRLASDAVRQATLAALSAEAVRTLHLQIARRLAAKRDAHPELEARVAEQYLAAEARFTNEVEARDVARLFDHAAERVRSDKSPMAERYLAAAIAALGPFATPTDAGQMFHLKREHHRALFEQGRLDDTDAVYAELSATAPDPVELLEPVRIQSYGLMNRLRNKDGLMLSLDLLARLGLPKPDDVRPDIGEGVKRLTMWYRSEDKAHDFEKPEISDPRIVAWTKLIPESSNAAYAVDPSIWAWISLQGHKVWAEHGPSPRILSSLGGTSMVLLSIAQDYQGAYKVCRHALAVGEARGYEPATSFVRVVFGMSVAHWAEPIDTAVDTTMRRARRDLFAIGDESFVTNTYLAADLLLDCAPTLDVVANEIEEGMAFAGRSKNKEFSQRYTPRLQLVKSLRGQTSAPGSLNGDGFDEAEHERAIDPTGAIAAVYHVIRSIGAALFCQGPLLASHSAKAIALLPRMPGYYLSVAARVLRCVSLCDQARALPTGDEARAKLVEEFEGHLKWLTARAADAPENFLHLQRWLEAERAWMADSVWAAGLAFEAATAESKLHSRPWHRAMIHERAALFHLSEGMEQRALPLMLHACETYEAWGAAAKVKELRRAHPFLRAALQKRSADGSAPRSTVVDTEAVDMIAVLRASQALSSETSLSKLTTAVGKVLSAITGATGVRLVIKADDGSGAWVLADTLARDSGALTVDQAGAEAEIPLSVFRYAERLNQVLVVDDVTSDDRFAADPYAQRFAQCSLMMVPILKQGALNAMLMLENEQRRKAFSAERLDSVAMIAGQLSVSLDNALLYASLEKRVAERTAQLRQKTNDINAMLQNMPQGVLTVVSGGTIHPEYSAYLETILETKEIAGASLMDLIFTNTSLGADLLSQVDAAIASVIGEDEMNYEFNSHLLVSEFDKTLANGSVKSLALSWSPIANDEGTVDKLMLCVRDVTELKRLEAEANARKRELQVIGEILAVSQEKFHEFIDSARGFLAENKALIEKTARKDLDAINLLFRNMHTIKGNARTYGFLGLTNQVHTTEQHYDDLRKDAEAAWEQPVLLAELAQVSELIEQYAHVNDTVLGRKGPGRRAAVEKFLMVERELVQQVLQQLMGADRTSLTSVTGALDAVGARLHMLGTQPLGEVLSGTLESLPSLARELGKEVPEVSIEDHGIAVRTQASALLKNLFTHLLRNSVDHGLEPAAERVAAGKPAAGHIRMRLGVDDGKLHIHLRDDGRGLAIGKIRQQAMAQNLLTRGSKSSAEEIAQLIFRSGFSTAEKVTEVSGRGVGMDAVRAFLEKEGGEIAIRFLDDKERADYRVFETVISLPDKFAASAHAAMSFDALRIRWQAAKNSTPG</sequence>
<dbReference type="EMBL" id="CP136336">
    <property type="protein sequence ID" value="WOB09836.1"/>
    <property type="molecule type" value="Genomic_DNA"/>
</dbReference>
<dbReference type="InterPro" id="IPR041664">
    <property type="entry name" value="AAA_16"/>
</dbReference>
<dbReference type="InterPro" id="IPR000700">
    <property type="entry name" value="PAS-assoc_C"/>
</dbReference>
<dbReference type="Gene3D" id="3.40.50.300">
    <property type="entry name" value="P-loop containing nucleotide triphosphate hydrolases"/>
    <property type="match status" value="1"/>
</dbReference>
<dbReference type="SUPFAM" id="SSF56112">
    <property type="entry name" value="Protein kinase-like (PK-like)"/>
    <property type="match status" value="1"/>
</dbReference>
<dbReference type="Pfam" id="PF00069">
    <property type="entry name" value="Pkinase"/>
    <property type="match status" value="1"/>
</dbReference>
<evidence type="ECO:0000256" key="2">
    <source>
        <dbReference type="PROSITE-ProRule" id="PRU00110"/>
    </source>
</evidence>
<reference evidence="6 7" key="1">
    <citation type="submission" date="2023-10" db="EMBL/GenBank/DDBJ databases">
        <title>Bacteria for the degradation of biodegradable plastic PBAT(Polybutylene adipate terephthalate).</title>
        <authorList>
            <person name="Weon H.-Y."/>
            <person name="Yeon J."/>
        </authorList>
    </citation>
    <scope>NUCLEOTIDE SEQUENCE [LARGE SCALE GENOMIC DNA]</scope>
    <source>
        <strain evidence="6 7">SBD 7-3</strain>
    </source>
</reference>
<feature type="modified residue" description="Phosphohistidine" evidence="2">
    <location>
        <position position="1654"/>
    </location>
</feature>
<evidence type="ECO:0000259" key="4">
    <source>
        <dbReference type="PROSITE" id="PS50113"/>
    </source>
</evidence>
<dbReference type="Gene3D" id="3.30.450.40">
    <property type="match status" value="1"/>
</dbReference>
<dbReference type="InterPro" id="IPR053159">
    <property type="entry name" value="Hybrid_Histidine_Kinase"/>
</dbReference>
<dbReference type="SUPFAM" id="SSF55781">
    <property type="entry name" value="GAF domain-like"/>
    <property type="match status" value="1"/>
</dbReference>
<dbReference type="InterPro" id="IPR036641">
    <property type="entry name" value="HPT_dom_sf"/>
</dbReference>
<dbReference type="InterPro" id="IPR029016">
    <property type="entry name" value="GAF-like_dom_sf"/>
</dbReference>
<dbReference type="PANTHER" id="PTHR43642">
    <property type="entry name" value="HYBRID SIGNAL TRANSDUCTION HISTIDINE KINASE G"/>
    <property type="match status" value="1"/>
</dbReference>
<dbReference type="PROSITE" id="PS50113">
    <property type="entry name" value="PAC"/>
    <property type="match status" value="1"/>
</dbReference>
<dbReference type="InterPro" id="IPR036890">
    <property type="entry name" value="HATPase_C_sf"/>
</dbReference>
<dbReference type="Gene3D" id="1.10.510.10">
    <property type="entry name" value="Transferase(Phosphotransferase) domain 1"/>
    <property type="match status" value="1"/>
</dbReference>
<evidence type="ECO:0000313" key="6">
    <source>
        <dbReference type="EMBL" id="WOB09836.1"/>
    </source>
</evidence>
<dbReference type="PROSITE" id="PS50011">
    <property type="entry name" value="PROTEIN_KINASE_DOM"/>
    <property type="match status" value="1"/>
</dbReference>
<dbReference type="InterPro" id="IPR008207">
    <property type="entry name" value="Sig_transdc_His_kin_Hpt_dom"/>
</dbReference>
<dbReference type="SMART" id="SM00065">
    <property type="entry name" value="GAF"/>
    <property type="match status" value="1"/>
</dbReference>
<dbReference type="CDD" id="cd00088">
    <property type="entry name" value="HPT"/>
    <property type="match status" value="1"/>
</dbReference>
<dbReference type="InterPro" id="IPR003594">
    <property type="entry name" value="HATPase_dom"/>
</dbReference>
<evidence type="ECO:0000259" key="3">
    <source>
        <dbReference type="PROSITE" id="PS50011"/>
    </source>
</evidence>
<dbReference type="RefSeq" id="WP_316702710.1">
    <property type="nucleotide sequence ID" value="NZ_CP136336.1"/>
</dbReference>
<feature type="domain" description="HPt" evidence="5">
    <location>
        <begin position="1609"/>
        <end position="1713"/>
    </location>
</feature>
<keyword evidence="1" id="KW-0902">Two-component regulatory system</keyword>
<dbReference type="SMART" id="SM00387">
    <property type="entry name" value="HATPase_c"/>
    <property type="match status" value="1"/>
</dbReference>
<dbReference type="Pfam" id="PF01627">
    <property type="entry name" value="Hpt"/>
    <property type="match status" value="1"/>
</dbReference>
<feature type="domain" description="PAC" evidence="4">
    <location>
        <begin position="1546"/>
        <end position="1598"/>
    </location>
</feature>
<dbReference type="Proteomes" id="UP001303946">
    <property type="component" value="Chromosome"/>
</dbReference>
<name>A0ABZ0D2V5_9BURK</name>
<protein>
    <submittedName>
        <fullName evidence="6">AAA family ATPase</fullName>
    </submittedName>
</protein>
<evidence type="ECO:0000256" key="1">
    <source>
        <dbReference type="ARBA" id="ARBA00023012"/>
    </source>
</evidence>
<dbReference type="PROSITE" id="PS50894">
    <property type="entry name" value="HPT"/>
    <property type="match status" value="1"/>
</dbReference>
<dbReference type="InterPro" id="IPR011009">
    <property type="entry name" value="Kinase-like_dom_sf"/>
</dbReference>